<reference evidence="5" key="1">
    <citation type="submission" date="2013-08" db="EMBL/GenBank/DDBJ databases">
        <authorList>
            <person name="Mendez C."/>
            <person name="Richter M."/>
            <person name="Ferrer M."/>
            <person name="Sanchez J."/>
        </authorList>
    </citation>
    <scope>NUCLEOTIDE SEQUENCE</scope>
</reference>
<dbReference type="InterPro" id="IPR013974">
    <property type="entry name" value="SAF"/>
</dbReference>
<evidence type="ECO:0000256" key="3">
    <source>
        <dbReference type="ARBA" id="ARBA00022764"/>
    </source>
</evidence>
<dbReference type="InterPro" id="IPR017585">
    <property type="entry name" value="SAF_FlgA"/>
</dbReference>
<keyword evidence="5" id="KW-0969">Cilium</keyword>
<dbReference type="Gene3D" id="3.90.1210.10">
    <property type="entry name" value="Antifreeze-like/N-acetylneuraminic acid synthase C-terminal domain"/>
    <property type="match status" value="1"/>
</dbReference>
<dbReference type="SMART" id="SM00858">
    <property type="entry name" value="SAF"/>
    <property type="match status" value="1"/>
</dbReference>
<dbReference type="Gene3D" id="2.30.30.760">
    <property type="match status" value="1"/>
</dbReference>
<dbReference type="CDD" id="cd11614">
    <property type="entry name" value="SAF_CpaB_FlgA_like"/>
    <property type="match status" value="1"/>
</dbReference>
<dbReference type="AlphaFoldDB" id="T1B6V2"/>
<protein>
    <submittedName>
        <fullName evidence="5">Flagella basal body P-ring formation protein FlgA</fullName>
    </submittedName>
</protein>
<gene>
    <name evidence="5" type="ORF">B1A_07220</name>
</gene>
<dbReference type="PANTHER" id="PTHR36307:SF1">
    <property type="entry name" value="FLAGELLA BASAL BODY P-RING FORMATION PROTEIN FLGA"/>
    <property type="match status" value="1"/>
</dbReference>
<accession>T1B6V2</accession>
<dbReference type="GO" id="GO:0042597">
    <property type="term" value="C:periplasmic space"/>
    <property type="evidence" value="ECO:0007669"/>
    <property type="project" value="UniProtKB-SubCell"/>
</dbReference>
<keyword evidence="5" id="KW-0282">Flagellum</keyword>
<keyword evidence="2" id="KW-0732">Signal</keyword>
<dbReference type="PANTHER" id="PTHR36307">
    <property type="entry name" value="FLAGELLA BASAL BODY P-RING FORMATION PROTEIN FLGA"/>
    <property type="match status" value="1"/>
</dbReference>
<keyword evidence="3" id="KW-0574">Periplasm</keyword>
<dbReference type="InterPro" id="IPR039246">
    <property type="entry name" value="Flagellar_FlgA"/>
</dbReference>
<dbReference type="GO" id="GO:0044780">
    <property type="term" value="P:bacterial-type flagellum assembly"/>
    <property type="evidence" value="ECO:0007669"/>
    <property type="project" value="InterPro"/>
</dbReference>
<evidence type="ECO:0000259" key="4">
    <source>
        <dbReference type="SMART" id="SM00858"/>
    </source>
</evidence>
<feature type="domain" description="SAF" evidence="4">
    <location>
        <begin position="27"/>
        <end position="87"/>
    </location>
</feature>
<comment type="subcellular location">
    <subcellularLocation>
        <location evidence="1">Periplasm</location>
    </subcellularLocation>
</comment>
<sequence>MVALRCANETDGSVWSRMVPVRVILTADYYVARHPLMRDTPLNETDFEIRHGVLDHSGAVTRQTELTGKVLRQGLNAGQVLREDMMREAYVVQQGQTVQVQVVGDGFKISTDGQALNNAALGQNVQVRTVTGKMLSGTAQENGMVRVNPGN</sequence>
<evidence type="ECO:0000313" key="5">
    <source>
        <dbReference type="EMBL" id="EQD68671.1"/>
    </source>
</evidence>
<organism evidence="5">
    <name type="scientific">mine drainage metagenome</name>
    <dbReference type="NCBI Taxonomy" id="410659"/>
    <lineage>
        <taxon>unclassified sequences</taxon>
        <taxon>metagenomes</taxon>
        <taxon>ecological metagenomes</taxon>
    </lineage>
</organism>
<evidence type="ECO:0000256" key="2">
    <source>
        <dbReference type="ARBA" id="ARBA00022729"/>
    </source>
</evidence>
<dbReference type="Pfam" id="PF13144">
    <property type="entry name" value="ChapFlgA"/>
    <property type="match status" value="1"/>
</dbReference>
<proteinExistence type="predicted"/>
<dbReference type="NCBIfam" id="TIGR03170">
    <property type="entry name" value="flgA_cterm"/>
    <property type="match status" value="1"/>
</dbReference>
<name>T1B6V2_9ZZZZ</name>
<keyword evidence="5" id="KW-0966">Cell projection</keyword>
<reference evidence="5" key="2">
    <citation type="journal article" date="2014" name="ISME J.">
        <title>Microbial stratification in low pH oxic and suboxic macroscopic growths along an acid mine drainage.</title>
        <authorList>
            <person name="Mendez-Garcia C."/>
            <person name="Mesa V."/>
            <person name="Sprenger R.R."/>
            <person name="Richter M."/>
            <person name="Diez M.S."/>
            <person name="Solano J."/>
            <person name="Bargiela R."/>
            <person name="Golyshina O.V."/>
            <person name="Manteca A."/>
            <person name="Ramos J.L."/>
            <person name="Gallego J.R."/>
            <person name="Llorente I."/>
            <person name="Martins Dos Santos V.A."/>
            <person name="Jensen O.N."/>
            <person name="Pelaez A.I."/>
            <person name="Sanchez J."/>
            <person name="Ferrer M."/>
        </authorList>
    </citation>
    <scope>NUCLEOTIDE SEQUENCE</scope>
</reference>
<dbReference type="EMBL" id="AUZX01005214">
    <property type="protein sequence ID" value="EQD68671.1"/>
    <property type="molecule type" value="Genomic_DNA"/>
</dbReference>
<comment type="caution">
    <text evidence="5">The sequence shown here is derived from an EMBL/GenBank/DDBJ whole genome shotgun (WGS) entry which is preliminary data.</text>
</comment>
<evidence type="ECO:0000256" key="1">
    <source>
        <dbReference type="ARBA" id="ARBA00004418"/>
    </source>
</evidence>